<protein>
    <submittedName>
        <fullName evidence="3">(thale cress) hypothetical protein</fullName>
    </submittedName>
</protein>
<dbReference type="InterPro" id="IPR005135">
    <property type="entry name" value="Endo/exonuclease/phosphatase"/>
</dbReference>
<dbReference type="EMBL" id="LR881466">
    <property type="protein sequence ID" value="CAD5314163.1"/>
    <property type="molecule type" value="Genomic_DNA"/>
</dbReference>
<sequence length="306" mass="35359">MDDKAYSRCLEVFPRRCFFLRTTGVDFSSETQFMAADYLKMMWRRTEFLGSLLKLGYNQILGSLASDCNHQKRVVGGVLLLSVSLSGNGKPWIMLGDFNQVLCPTEHSQATLLNVNRRMKVFRDCLFEAELCDLVFKGNTFTWWNKSATRPVAKKLDRILVNESWCSRFPSAYAFFGEPDFSDHASCGVIINPLMHREKTPFRFYNFLLQNPDFISLVGELWYSINVVGSSMFRVSKKLKALKNPIRTFSMENFSNLEKRVKEAHNLVLYRQNKTLSDPTIPNAALEMEAQRKWLILVKVDESFFC</sequence>
<dbReference type="PANTHER" id="PTHR33710">
    <property type="entry name" value="BNAC02G09200D PROTEIN"/>
    <property type="match status" value="1"/>
</dbReference>
<feature type="domain" description="Nucleotide-diphospho-sugar transferase" evidence="2">
    <location>
        <begin position="1"/>
        <end position="60"/>
    </location>
</feature>
<evidence type="ECO:0000313" key="3">
    <source>
        <dbReference type="EMBL" id="CAD5314163.1"/>
    </source>
</evidence>
<dbReference type="AlphaFoldDB" id="A0A7G2DZ97"/>
<organism evidence="3 4">
    <name type="scientific">Arabidopsis thaliana</name>
    <name type="common">Mouse-ear cress</name>
    <dbReference type="NCBI Taxonomy" id="3702"/>
    <lineage>
        <taxon>Eukaryota</taxon>
        <taxon>Viridiplantae</taxon>
        <taxon>Streptophyta</taxon>
        <taxon>Embryophyta</taxon>
        <taxon>Tracheophyta</taxon>
        <taxon>Spermatophyta</taxon>
        <taxon>Magnoliopsida</taxon>
        <taxon>eudicotyledons</taxon>
        <taxon>Gunneridae</taxon>
        <taxon>Pentapetalae</taxon>
        <taxon>rosids</taxon>
        <taxon>malvids</taxon>
        <taxon>Brassicales</taxon>
        <taxon>Brassicaceae</taxon>
        <taxon>Camelineae</taxon>
        <taxon>Arabidopsis</taxon>
    </lineage>
</organism>
<proteinExistence type="predicted"/>
<dbReference type="InterPro" id="IPR005069">
    <property type="entry name" value="Nucl-diP-sugar_transferase"/>
</dbReference>
<dbReference type="Proteomes" id="UP000516314">
    <property type="component" value="Chromosome 1"/>
</dbReference>
<name>A0A7G2DZ97_ARATH</name>
<dbReference type="Pfam" id="PF03407">
    <property type="entry name" value="Nucleotid_trans"/>
    <property type="match status" value="1"/>
</dbReference>
<accession>A0A7G2DZ97</accession>
<evidence type="ECO:0000313" key="4">
    <source>
        <dbReference type="Proteomes" id="UP000516314"/>
    </source>
</evidence>
<evidence type="ECO:0000259" key="1">
    <source>
        <dbReference type="Pfam" id="PF03372"/>
    </source>
</evidence>
<evidence type="ECO:0000259" key="2">
    <source>
        <dbReference type="Pfam" id="PF03407"/>
    </source>
</evidence>
<dbReference type="InterPro" id="IPR036691">
    <property type="entry name" value="Endo/exonu/phosph_ase_sf"/>
</dbReference>
<gene>
    <name evidence="3" type="ORF">AT9943_LOCUS2620</name>
</gene>
<dbReference type="SUPFAM" id="SSF56219">
    <property type="entry name" value="DNase I-like"/>
    <property type="match status" value="1"/>
</dbReference>
<feature type="domain" description="Endonuclease/exonuclease/phosphatase" evidence="1">
    <location>
        <begin position="83"/>
        <end position="184"/>
    </location>
</feature>
<dbReference type="Pfam" id="PF03372">
    <property type="entry name" value="Exo_endo_phos"/>
    <property type="match status" value="1"/>
</dbReference>
<dbReference type="PANTHER" id="PTHR33710:SF77">
    <property type="entry name" value="DNASE I-LIKE SUPERFAMILY PROTEIN"/>
    <property type="match status" value="1"/>
</dbReference>
<dbReference type="GO" id="GO:0003824">
    <property type="term" value="F:catalytic activity"/>
    <property type="evidence" value="ECO:0007669"/>
    <property type="project" value="InterPro"/>
</dbReference>
<dbReference type="Gene3D" id="3.60.10.10">
    <property type="entry name" value="Endonuclease/exonuclease/phosphatase"/>
    <property type="match status" value="1"/>
</dbReference>
<reference evidence="3 4" key="1">
    <citation type="submission" date="2020-09" db="EMBL/GenBank/DDBJ databases">
        <authorList>
            <person name="Ashkenazy H."/>
        </authorList>
    </citation>
    <scope>NUCLEOTIDE SEQUENCE [LARGE SCALE GENOMIC DNA]</scope>
    <source>
        <strain evidence="4">cv. Cdm-0</strain>
    </source>
</reference>